<dbReference type="EC" id="3.4.21.89" evidence="1"/>
<evidence type="ECO:0000313" key="1">
    <source>
        <dbReference type="EMBL" id="TGY00857.1"/>
    </source>
</evidence>
<keyword evidence="1" id="KW-0378">Hydrolase</keyword>
<keyword evidence="2" id="KW-1185">Reference proteome</keyword>
<gene>
    <name evidence="1" type="ORF">E5357_01450</name>
</gene>
<accession>A0AC61R3C3</accession>
<name>A0AC61R3C3_9FIRM</name>
<dbReference type="EMBL" id="SRZB01000001">
    <property type="protein sequence ID" value="TGY00857.1"/>
    <property type="molecule type" value="Genomic_DNA"/>
</dbReference>
<dbReference type="Proteomes" id="UP000307720">
    <property type="component" value="Unassembled WGS sequence"/>
</dbReference>
<organism evidence="1 2">
    <name type="scientific">Hominisplanchenecus murintestinalis</name>
    <dbReference type="NCBI Taxonomy" id="2941517"/>
    <lineage>
        <taxon>Bacteria</taxon>
        <taxon>Bacillati</taxon>
        <taxon>Bacillota</taxon>
        <taxon>Clostridia</taxon>
        <taxon>Lachnospirales</taxon>
        <taxon>Lachnospiraceae</taxon>
        <taxon>Hominisplanchenecus</taxon>
    </lineage>
</organism>
<proteinExistence type="predicted"/>
<protein>
    <submittedName>
        <fullName evidence="1">Signal peptidase I</fullName>
        <ecNumber evidence="1">3.4.21.89</ecNumber>
    </submittedName>
</protein>
<sequence length="154" mass="16315">MKTVKTAILAIAWLLAAGPLLLLGAGRLAGFEALIVQSGSMEPRIPVGSLAVADMHCGYGSIEKGDIIIFQAGEGRVMHRVYAVTEEGLETKGDANQATDGVTTTHRNFRGRVVFHVPFLGLMAEGMRKLFPVAGAVLVFLLFSWMCGGGRGKG</sequence>
<reference evidence="1" key="1">
    <citation type="submission" date="2019-04" db="EMBL/GenBank/DDBJ databases">
        <title>Microbes associate with the intestines of laboratory mice.</title>
        <authorList>
            <person name="Navarre W."/>
            <person name="Wong E."/>
            <person name="Huang K."/>
            <person name="Tropini C."/>
            <person name="Ng K."/>
            <person name="Yu B."/>
        </authorList>
    </citation>
    <scope>NUCLEOTIDE SEQUENCE</scope>
    <source>
        <strain evidence="1">NM72_1-8</strain>
    </source>
</reference>
<evidence type="ECO:0000313" key="2">
    <source>
        <dbReference type="Proteomes" id="UP000307720"/>
    </source>
</evidence>
<comment type="caution">
    <text evidence="1">The sequence shown here is derived from an EMBL/GenBank/DDBJ whole genome shotgun (WGS) entry which is preliminary data.</text>
</comment>